<dbReference type="PANTHER" id="PTHR22916">
    <property type="entry name" value="GLYCOSYLTRANSFERASE"/>
    <property type="match status" value="1"/>
</dbReference>
<dbReference type="Gene3D" id="3.90.550.10">
    <property type="entry name" value="Spore Coat Polysaccharide Biosynthesis Protein SpsA, Chain A"/>
    <property type="match status" value="1"/>
</dbReference>
<dbReference type="SUPFAM" id="SSF53448">
    <property type="entry name" value="Nucleotide-diphospho-sugar transferases"/>
    <property type="match status" value="1"/>
</dbReference>
<reference evidence="5 6" key="1">
    <citation type="submission" date="2021-03" db="EMBL/GenBank/DDBJ databases">
        <title>Genomic Encyclopedia of Type Strains, Phase IV (KMG-IV): sequencing the most valuable type-strain genomes for metagenomic binning, comparative biology and taxonomic classification.</title>
        <authorList>
            <person name="Goeker M."/>
        </authorList>
    </citation>
    <scope>NUCLEOTIDE SEQUENCE [LARGE SCALE GENOMIC DNA]</scope>
    <source>
        <strain evidence="5 6">DSM 101953</strain>
    </source>
</reference>
<keyword evidence="3" id="KW-0808">Transferase</keyword>
<dbReference type="InterPro" id="IPR029044">
    <property type="entry name" value="Nucleotide-diphossugar_trans"/>
</dbReference>
<evidence type="ECO:0000256" key="1">
    <source>
        <dbReference type="ARBA" id="ARBA00006739"/>
    </source>
</evidence>
<evidence type="ECO:0000256" key="3">
    <source>
        <dbReference type="ARBA" id="ARBA00022679"/>
    </source>
</evidence>
<protein>
    <submittedName>
        <fullName evidence="5">Glycosyltransferase involved in cell wall biosynthesis</fullName>
    </submittedName>
</protein>
<dbReference type="RefSeq" id="WP_209879324.1">
    <property type="nucleotide sequence ID" value="NZ_JAGGLV010000036.1"/>
</dbReference>
<dbReference type="CDD" id="cd00761">
    <property type="entry name" value="Glyco_tranf_GTA_type"/>
    <property type="match status" value="1"/>
</dbReference>
<dbReference type="PANTHER" id="PTHR22916:SF51">
    <property type="entry name" value="GLYCOSYLTRANSFERASE EPSH-RELATED"/>
    <property type="match status" value="1"/>
</dbReference>
<keyword evidence="6" id="KW-1185">Reference proteome</keyword>
<organism evidence="5 6">
    <name type="scientific">Paenibacillus silagei</name>
    <dbReference type="NCBI Taxonomy" id="1670801"/>
    <lineage>
        <taxon>Bacteria</taxon>
        <taxon>Bacillati</taxon>
        <taxon>Bacillota</taxon>
        <taxon>Bacilli</taxon>
        <taxon>Bacillales</taxon>
        <taxon>Paenibacillaceae</taxon>
        <taxon>Paenibacillus</taxon>
    </lineage>
</organism>
<proteinExistence type="inferred from homology"/>
<accession>A0ABS4P1B3</accession>
<feature type="domain" description="Glycosyltransferase 2-like" evidence="4">
    <location>
        <begin position="6"/>
        <end position="131"/>
    </location>
</feature>
<evidence type="ECO:0000256" key="2">
    <source>
        <dbReference type="ARBA" id="ARBA00022676"/>
    </source>
</evidence>
<evidence type="ECO:0000313" key="6">
    <source>
        <dbReference type="Proteomes" id="UP000773462"/>
    </source>
</evidence>
<comment type="similarity">
    <text evidence="1">Belongs to the glycosyltransferase 2 family.</text>
</comment>
<sequence>MKPEISIIVPIYNVELYLRKCVDSILAQTFRSFELILVNDGSPDKCGEICEYYKELDPRVVVIHKQNGGLSDARNYGIDVAKGRYIGFVDSDDWIEPDMYEALHGLITAHNADIAVCGHCEVQDDVKLEKSFTHQVRVYDNAHAFDKLLEDTEIQNLAWDKLYKAELFSQVRYPVGRYFEDIFTTYKLFLQANKTVSLDSPKYLYLKRSDSITGAMNNRKYYDRFCAALEIYETIQDKNYPIAKEISLSRTVTEGIELCNFQLITGETAVNKEYLAELGGFLSKHTSAILRNRIIRREMKTAALLILTSSTVYKMLYYSKLRLKGSNMI</sequence>
<dbReference type="Proteomes" id="UP000773462">
    <property type="component" value="Unassembled WGS sequence"/>
</dbReference>
<dbReference type="Pfam" id="PF00535">
    <property type="entry name" value="Glycos_transf_2"/>
    <property type="match status" value="1"/>
</dbReference>
<gene>
    <name evidence="5" type="ORF">J2Z70_006300</name>
</gene>
<evidence type="ECO:0000259" key="4">
    <source>
        <dbReference type="Pfam" id="PF00535"/>
    </source>
</evidence>
<dbReference type="EMBL" id="JAGGLV010000036">
    <property type="protein sequence ID" value="MBP2116086.1"/>
    <property type="molecule type" value="Genomic_DNA"/>
</dbReference>
<dbReference type="InterPro" id="IPR001173">
    <property type="entry name" value="Glyco_trans_2-like"/>
</dbReference>
<keyword evidence="2" id="KW-0328">Glycosyltransferase</keyword>
<evidence type="ECO:0000313" key="5">
    <source>
        <dbReference type="EMBL" id="MBP2116086.1"/>
    </source>
</evidence>
<name>A0ABS4P1B3_9BACL</name>
<comment type="caution">
    <text evidence="5">The sequence shown here is derived from an EMBL/GenBank/DDBJ whole genome shotgun (WGS) entry which is preliminary data.</text>
</comment>